<feature type="non-terminal residue" evidence="1">
    <location>
        <position position="198"/>
    </location>
</feature>
<name>A0A699UCL6_TANCI</name>
<gene>
    <name evidence="1" type="ORF">Tci_890927</name>
</gene>
<reference evidence="1" key="1">
    <citation type="journal article" date="2019" name="Sci. Rep.">
        <title>Draft genome of Tanacetum cinerariifolium, the natural source of mosquito coil.</title>
        <authorList>
            <person name="Yamashiro T."/>
            <person name="Shiraishi A."/>
            <person name="Satake H."/>
            <person name="Nakayama K."/>
        </authorList>
    </citation>
    <scope>NUCLEOTIDE SEQUENCE</scope>
</reference>
<comment type="caution">
    <text evidence="1">The sequence shown here is derived from an EMBL/GenBank/DDBJ whole genome shotgun (WGS) entry which is preliminary data.</text>
</comment>
<feature type="non-terminal residue" evidence="1">
    <location>
        <position position="1"/>
    </location>
</feature>
<evidence type="ECO:0000313" key="1">
    <source>
        <dbReference type="EMBL" id="GFD18958.1"/>
    </source>
</evidence>
<dbReference type="EMBL" id="BKCJ011310979">
    <property type="protein sequence ID" value="GFD18958.1"/>
    <property type="molecule type" value="Genomic_DNA"/>
</dbReference>
<proteinExistence type="predicted"/>
<protein>
    <recommendedName>
        <fullName evidence="2">Reverse transcriptase domain-containing protein</fullName>
    </recommendedName>
</protein>
<organism evidence="1">
    <name type="scientific">Tanacetum cinerariifolium</name>
    <name type="common">Dalmatian daisy</name>
    <name type="synonym">Chrysanthemum cinerariifolium</name>
    <dbReference type="NCBI Taxonomy" id="118510"/>
    <lineage>
        <taxon>Eukaryota</taxon>
        <taxon>Viridiplantae</taxon>
        <taxon>Streptophyta</taxon>
        <taxon>Embryophyta</taxon>
        <taxon>Tracheophyta</taxon>
        <taxon>Spermatophyta</taxon>
        <taxon>Magnoliopsida</taxon>
        <taxon>eudicotyledons</taxon>
        <taxon>Gunneridae</taxon>
        <taxon>Pentapetalae</taxon>
        <taxon>asterids</taxon>
        <taxon>campanulids</taxon>
        <taxon>Asterales</taxon>
        <taxon>Asteraceae</taxon>
        <taxon>Asteroideae</taxon>
        <taxon>Anthemideae</taxon>
        <taxon>Anthemidinae</taxon>
        <taxon>Tanacetum</taxon>
    </lineage>
</organism>
<sequence length="198" mass="21913">STTASTSSVSPNVAELKDMVRALLLDKKGQSPAPVKSVEESCFTCGGAHSYRNCPATDGKNYQDNIQEFISQASAVNFNQGNTGYRPQMMSNHIRPPGFLHVPNNQNLQRNNQNRFIPNQNQNRGNNFQQGPVYQPPVFQPPVAYQAPAPQTQGVSKEDFSAYVKANDAVVRNMQTHGKNMQNQLTNLIDLMTKFVNA</sequence>
<accession>A0A699UCL6</accession>
<evidence type="ECO:0008006" key="2">
    <source>
        <dbReference type="Google" id="ProtNLM"/>
    </source>
</evidence>
<dbReference type="AlphaFoldDB" id="A0A699UCL6"/>